<dbReference type="AlphaFoldDB" id="A0A5P2UWG8"/>
<dbReference type="KEGG" id="ssub:CP968_29450"/>
<sequence length="247" mass="26858">MEISTYVETLEREGRLLADSAERAGTDAAVPGCPGWRIADLLRHTGSVHRWAAGVVREGLGERPPFPAAPELTGAELSGWFREGHEALVRTLAQAPVDGRCWTFLPTAPPSPLAFWARRQAHETAVHRMDAETALGTAFAEVAPEFAEDGVDELLTVFHAGPRSRVRTREPRVLRLRAADTGAVWTVRLSREPARTVRGATDERVDCEVTGGAAWLYAALWNRLPLTGLGVSGDPALARLWNETAAI</sequence>
<keyword evidence="5" id="KW-1185">Reference proteome</keyword>
<dbReference type="RefSeq" id="WP_150520862.1">
    <property type="nucleotide sequence ID" value="NZ_BMVX01000036.1"/>
</dbReference>
<evidence type="ECO:0000259" key="1">
    <source>
        <dbReference type="Pfam" id="PF07398"/>
    </source>
</evidence>
<evidence type="ECO:0000259" key="2">
    <source>
        <dbReference type="Pfam" id="PF11716"/>
    </source>
</evidence>
<gene>
    <name evidence="4" type="ORF">CP968_29450</name>
    <name evidence="3" type="ORF">GCM10010371_62460</name>
</gene>
<keyword evidence="4" id="KW-0670">Pyruvate</keyword>
<dbReference type="Pfam" id="PF07398">
    <property type="entry name" value="MDMPI_C"/>
    <property type="match status" value="1"/>
</dbReference>
<dbReference type="Proteomes" id="UP000326831">
    <property type="component" value="Chromosome"/>
</dbReference>
<reference evidence="4 5" key="2">
    <citation type="submission" date="2017-09" db="EMBL/GenBank/DDBJ databases">
        <authorList>
            <person name="Lee N."/>
            <person name="Cho B.-K."/>
        </authorList>
    </citation>
    <scope>NUCLEOTIDE SEQUENCE [LARGE SCALE GENOMIC DNA]</scope>
    <source>
        <strain evidence="4 5">ATCC 27467</strain>
    </source>
</reference>
<dbReference type="InterPro" id="IPR034660">
    <property type="entry name" value="DinB/YfiT-like"/>
</dbReference>
<evidence type="ECO:0000313" key="5">
    <source>
        <dbReference type="Proteomes" id="UP000326831"/>
    </source>
</evidence>
<protein>
    <submittedName>
        <fullName evidence="4">Maleylpyruvate isomerase family mycothiol-dependent enzyme</fullName>
    </submittedName>
</protein>
<accession>A0A5P2UWG8</accession>
<proteinExistence type="predicted"/>
<reference evidence="3" key="3">
    <citation type="submission" date="2020-09" db="EMBL/GenBank/DDBJ databases">
        <authorList>
            <person name="Sun Q."/>
            <person name="Ohkuma M."/>
        </authorList>
    </citation>
    <scope>NUCLEOTIDE SEQUENCE</scope>
    <source>
        <strain evidence="3">JCM 4834</strain>
    </source>
</reference>
<organism evidence="4 5">
    <name type="scientific">Streptomyces subrutilus</name>
    <dbReference type="NCBI Taxonomy" id="36818"/>
    <lineage>
        <taxon>Bacteria</taxon>
        <taxon>Bacillati</taxon>
        <taxon>Actinomycetota</taxon>
        <taxon>Actinomycetes</taxon>
        <taxon>Kitasatosporales</taxon>
        <taxon>Streptomycetaceae</taxon>
        <taxon>Streptomyces</taxon>
    </lineage>
</organism>
<dbReference type="NCBIfam" id="TIGR03083">
    <property type="entry name" value="maleylpyruvate isomerase family mycothiol-dependent enzyme"/>
    <property type="match status" value="1"/>
</dbReference>
<evidence type="ECO:0000313" key="4">
    <source>
        <dbReference type="EMBL" id="QEU81861.1"/>
    </source>
</evidence>
<feature type="domain" description="MDMPI C-terminal" evidence="1">
    <location>
        <begin position="145"/>
        <end position="238"/>
    </location>
</feature>
<dbReference type="Proteomes" id="UP000634660">
    <property type="component" value="Unassembled WGS sequence"/>
</dbReference>
<dbReference type="InterPro" id="IPR010872">
    <property type="entry name" value="MDMPI_C-term_domain"/>
</dbReference>
<reference evidence="3" key="1">
    <citation type="journal article" date="2014" name="Int. J. Syst. Evol. Microbiol.">
        <title>Complete genome sequence of Corynebacterium casei LMG S-19264T (=DSM 44701T), isolated from a smear-ripened cheese.</title>
        <authorList>
            <consortium name="US DOE Joint Genome Institute (JGI-PGF)"/>
            <person name="Walter F."/>
            <person name="Albersmeier A."/>
            <person name="Kalinowski J."/>
            <person name="Ruckert C."/>
        </authorList>
    </citation>
    <scope>NUCLEOTIDE SEQUENCE</scope>
    <source>
        <strain evidence="3">JCM 4834</strain>
    </source>
</reference>
<dbReference type="OrthoDB" id="3671213at2"/>
<keyword evidence="4" id="KW-0413">Isomerase</keyword>
<dbReference type="Pfam" id="PF11716">
    <property type="entry name" value="MDMPI_N"/>
    <property type="match status" value="1"/>
</dbReference>
<dbReference type="EMBL" id="BMVX01000036">
    <property type="protein sequence ID" value="GGZ94138.1"/>
    <property type="molecule type" value="Genomic_DNA"/>
</dbReference>
<dbReference type="PANTHER" id="PTHR40758">
    <property type="entry name" value="CONSERVED PROTEIN"/>
    <property type="match status" value="1"/>
</dbReference>
<feature type="domain" description="Mycothiol-dependent maleylpyruvate isomerase metal-binding" evidence="2">
    <location>
        <begin position="10"/>
        <end position="131"/>
    </location>
</feature>
<dbReference type="PANTHER" id="PTHR40758:SF1">
    <property type="entry name" value="CONSERVED PROTEIN"/>
    <property type="match status" value="1"/>
</dbReference>
<dbReference type="EMBL" id="CP023701">
    <property type="protein sequence ID" value="QEU81861.1"/>
    <property type="molecule type" value="Genomic_DNA"/>
</dbReference>
<dbReference type="SUPFAM" id="SSF109854">
    <property type="entry name" value="DinB/YfiT-like putative metalloenzymes"/>
    <property type="match status" value="1"/>
</dbReference>
<dbReference type="GO" id="GO:0005886">
    <property type="term" value="C:plasma membrane"/>
    <property type="evidence" value="ECO:0007669"/>
    <property type="project" value="TreeGrafter"/>
</dbReference>
<dbReference type="GO" id="GO:0046872">
    <property type="term" value="F:metal ion binding"/>
    <property type="evidence" value="ECO:0007669"/>
    <property type="project" value="InterPro"/>
</dbReference>
<dbReference type="InterPro" id="IPR017517">
    <property type="entry name" value="Maleyloyr_isom"/>
</dbReference>
<name>A0A5P2UWG8_9ACTN</name>
<dbReference type="GO" id="GO:0016853">
    <property type="term" value="F:isomerase activity"/>
    <property type="evidence" value="ECO:0007669"/>
    <property type="project" value="UniProtKB-KW"/>
</dbReference>
<dbReference type="InterPro" id="IPR024344">
    <property type="entry name" value="MDMPI_metal-binding"/>
</dbReference>
<evidence type="ECO:0000313" key="3">
    <source>
        <dbReference type="EMBL" id="GGZ94138.1"/>
    </source>
</evidence>